<dbReference type="EMBL" id="CACSLK010028071">
    <property type="protein sequence ID" value="CAA0835054.1"/>
    <property type="molecule type" value="Genomic_DNA"/>
</dbReference>
<dbReference type="SUPFAM" id="SSF57756">
    <property type="entry name" value="Retrovirus zinc finger-like domains"/>
    <property type="match status" value="1"/>
</dbReference>
<dbReference type="AlphaFoldDB" id="A0A9N7NI69"/>
<evidence type="ECO:0008006" key="4">
    <source>
        <dbReference type="Google" id="ProtNLM"/>
    </source>
</evidence>
<accession>A0A9N7NI69</accession>
<evidence type="ECO:0000256" key="1">
    <source>
        <dbReference type="SAM" id="MobiDB-lite"/>
    </source>
</evidence>
<dbReference type="GO" id="GO:0008270">
    <property type="term" value="F:zinc ion binding"/>
    <property type="evidence" value="ECO:0007669"/>
    <property type="project" value="InterPro"/>
</dbReference>
<reference evidence="2" key="1">
    <citation type="submission" date="2019-12" db="EMBL/GenBank/DDBJ databases">
        <authorList>
            <person name="Scholes J."/>
        </authorList>
    </citation>
    <scope>NUCLEOTIDE SEQUENCE</scope>
</reference>
<sequence length="174" mass="19738">ARQVQKSMRTLPDRFGIKITALESFQKIQKLGIDDLLGELRTFEINHGFDSMKIGKGKGLALIAKVHTLVLEEEDSDDESFNAEEIMKALAFLNKNASKLKKLQKIRFQGNKPSEGGKNTSQQLGERGSSVQQYKVQIIDQGVERDQCRECKGFGHFQKECPNFTRKNKTYRAT</sequence>
<organism evidence="2 3">
    <name type="scientific">Striga hermonthica</name>
    <name type="common">Purple witchweed</name>
    <name type="synonym">Buchnera hermonthica</name>
    <dbReference type="NCBI Taxonomy" id="68872"/>
    <lineage>
        <taxon>Eukaryota</taxon>
        <taxon>Viridiplantae</taxon>
        <taxon>Streptophyta</taxon>
        <taxon>Embryophyta</taxon>
        <taxon>Tracheophyta</taxon>
        <taxon>Spermatophyta</taxon>
        <taxon>Magnoliopsida</taxon>
        <taxon>eudicotyledons</taxon>
        <taxon>Gunneridae</taxon>
        <taxon>Pentapetalae</taxon>
        <taxon>asterids</taxon>
        <taxon>lamiids</taxon>
        <taxon>Lamiales</taxon>
        <taxon>Orobanchaceae</taxon>
        <taxon>Buchnereae</taxon>
        <taxon>Striga</taxon>
    </lineage>
</organism>
<name>A0A9N7NI69_STRHE</name>
<dbReference type="Proteomes" id="UP001153555">
    <property type="component" value="Unassembled WGS sequence"/>
</dbReference>
<dbReference type="GO" id="GO:0003676">
    <property type="term" value="F:nucleic acid binding"/>
    <property type="evidence" value="ECO:0007669"/>
    <property type="project" value="InterPro"/>
</dbReference>
<keyword evidence="3" id="KW-1185">Reference proteome</keyword>
<evidence type="ECO:0000313" key="2">
    <source>
        <dbReference type="EMBL" id="CAA0835054.1"/>
    </source>
</evidence>
<dbReference type="InterPro" id="IPR036875">
    <property type="entry name" value="Znf_CCHC_sf"/>
</dbReference>
<protein>
    <recommendedName>
        <fullName evidence="4">CCHC-type domain-containing protein</fullName>
    </recommendedName>
</protein>
<proteinExistence type="predicted"/>
<dbReference type="Gene3D" id="4.10.60.10">
    <property type="entry name" value="Zinc finger, CCHC-type"/>
    <property type="match status" value="1"/>
</dbReference>
<feature type="non-terminal residue" evidence="2">
    <location>
        <position position="174"/>
    </location>
</feature>
<feature type="compositionally biased region" description="Polar residues" evidence="1">
    <location>
        <begin position="117"/>
        <end position="129"/>
    </location>
</feature>
<feature type="non-terminal residue" evidence="2">
    <location>
        <position position="1"/>
    </location>
</feature>
<comment type="caution">
    <text evidence="2">The sequence shown here is derived from an EMBL/GenBank/DDBJ whole genome shotgun (WGS) entry which is preliminary data.</text>
</comment>
<evidence type="ECO:0000313" key="3">
    <source>
        <dbReference type="Proteomes" id="UP001153555"/>
    </source>
</evidence>
<gene>
    <name evidence="2" type="ORF">SHERM_02822</name>
</gene>
<feature type="region of interest" description="Disordered" evidence="1">
    <location>
        <begin position="108"/>
        <end position="129"/>
    </location>
</feature>
<dbReference type="OrthoDB" id="1931687at2759"/>